<organism evidence="2 3">
    <name type="scientific">Catonella morbi ATCC 51271</name>
    <dbReference type="NCBI Taxonomy" id="592026"/>
    <lineage>
        <taxon>Bacteria</taxon>
        <taxon>Bacillati</taxon>
        <taxon>Bacillota</taxon>
        <taxon>Clostridia</taxon>
        <taxon>Lachnospirales</taxon>
        <taxon>Lachnospiraceae</taxon>
        <taxon>Catonella</taxon>
    </lineage>
</organism>
<dbReference type="Pfam" id="PF00501">
    <property type="entry name" value="AMP-binding"/>
    <property type="match status" value="1"/>
</dbReference>
<dbReference type="InterPro" id="IPR000873">
    <property type="entry name" value="AMP-dep_synth/lig_dom"/>
</dbReference>
<proteinExistence type="predicted"/>
<reference evidence="2 3" key="1">
    <citation type="submission" date="2013-06" db="EMBL/GenBank/DDBJ databases">
        <authorList>
            <person name="Weinstock G."/>
            <person name="Sodergren E."/>
            <person name="Clifton S."/>
            <person name="Fulton L."/>
            <person name="Fulton B."/>
            <person name="Courtney L."/>
            <person name="Fronick C."/>
            <person name="Harrison M."/>
            <person name="Strong C."/>
            <person name="Farmer C."/>
            <person name="Delahaunty K."/>
            <person name="Markovic C."/>
            <person name="Hall O."/>
            <person name="Minx P."/>
            <person name="Tomlinson C."/>
            <person name="Mitreva M."/>
            <person name="Nelson J."/>
            <person name="Hou S."/>
            <person name="Wollam A."/>
            <person name="Pepin K.H."/>
            <person name="Johnson M."/>
            <person name="Bhonagiri V."/>
            <person name="Nash W.E."/>
            <person name="Warren W."/>
            <person name="Chinwalla A."/>
            <person name="Mardis E.R."/>
            <person name="Wilson R.K."/>
        </authorList>
    </citation>
    <scope>NUCLEOTIDE SEQUENCE [LARGE SCALE GENOMIC DNA]</scope>
    <source>
        <strain evidence="2 3">ATCC 51271</strain>
    </source>
</reference>
<dbReference type="Gene3D" id="3.40.50.12780">
    <property type="entry name" value="N-terminal domain of ligase-like"/>
    <property type="match status" value="1"/>
</dbReference>
<dbReference type="GO" id="GO:0031177">
    <property type="term" value="F:phosphopantetheine binding"/>
    <property type="evidence" value="ECO:0007669"/>
    <property type="project" value="TreeGrafter"/>
</dbReference>
<gene>
    <name evidence="2" type="ORF">GCWU0000282_001411</name>
</gene>
<keyword evidence="3" id="KW-1185">Reference proteome</keyword>
<dbReference type="GO" id="GO:0005737">
    <property type="term" value="C:cytoplasm"/>
    <property type="evidence" value="ECO:0007669"/>
    <property type="project" value="TreeGrafter"/>
</dbReference>
<dbReference type="OrthoDB" id="9778383at2"/>
<protein>
    <submittedName>
        <fullName evidence="2">AMP-binding enzyme</fullName>
    </submittedName>
</protein>
<dbReference type="HOGENOM" id="CLU_000022_2_12_9"/>
<feature type="domain" description="AMP-dependent synthetase/ligase" evidence="1">
    <location>
        <begin position="24"/>
        <end position="356"/>
    </location>
</feature>
<dbReference type="GO" id="GO:0044550">
    <property type="term" value="P:secondary metabolite biosynthetic process"/>
    <property type="evidence" value="ECO:0007669"/>
    <property type="project" value="TreeGrafter"/>
</dbReference>
<sequence length="585" mass="65979">MNQIEFQEKMNNMNPTNLLLYLYATAAHYPYKPAFISETSVFTFSELKSKTEIIGSFIADKNIYNEPVLIFMEKSPEEISALLGVICSGNYYVALDLEMTYTRLSHIIDITESKLMICDKYTEAKAESLGFKGKIYNYDEIITGEIDHEALLKIYQNCKDTDPVYLVFTSGSTGVPKGVMASHRNVVDYIEGLGEVLECDENTIFGNQAPLYLDASLKDIYTTLKYGATTYFIPKKLFMAPVKLIEYLNEHKINTICFVASALTIFTKLSAFEYAKPKYLRVIAFGGEVFPLSHLKQWMKACPKAKFINLYGATECTGMSSYYVVDNVERLENSIPIGKPLPDTEIFLIDEEGNPIVKLLPDTEISIIDKEGNPTVKQLADMEIFRQDKKDLATEEPLPDTKFSQIVDEGKTVEKSLQGEICIGGTGLALGYYKDVEKTKEKFVKNPLNDGMSKLIYKTGDIGYYGEDGEIYFAGRKDNQIKHRGYRIELEEIEACGNEISGVERGVCHYDNDKEVIIFFYEGSIEPDKVKEYFRNKLAGYMVPGKIVKLAKLPNMAGGKIDRKALAVLLHSPGRKPFILPNYAE</sequence>
<dbReference type="Gene3D" id="3.30.300.30">
    <property type="match status" value="1"/>
</dbReference>
<dbReference type="PROSITE" id="PS00455">
    <property type="entry name" value="AMP_BINDING"/>
    <property type="match status" value="1"/>
</dbReference>
<dbReference type="SUPFAM" id="SSF56801">
    <property type="entry name" value="Acetyl-CoA synthetase-like"/>
    <property type="match status" value="1"/>
</dbReference>
<dbReference type="Proteomes" id="UP000018227">
    <property type="component" value="Unassembled WGS sequence"/>
</dbReference>
<dbReference type="InterPro" id="IPR045851">
    <property type="entry name" value="AMP-bd_C_sf"/>
</dbReference>
<dbReference type="EMBL" id="ACIL03000011">
    <property type="protein sequence ID" value="ESL03421.1"/>
    <property type="molecule type" value="Genomic_DNA"/>
</dbReference>
<dbReference type="eggNOG" id="COG1020">
    <property type="taxonomic scope" value="Bacteria"/>
</dbReference>
<dbReference type="AlphaFoldDB" id="V2Y6U5"/>
<evidence type="ECO:0000259" key="1">
    <source>
        <dbReference type="Pfam" id="PF00501"/>
    </source>
</evidence>
<evidence type="ECO:0000313" key="3">
    <source>
        <dbReference type="Proteomes" id="UP000018227"/>
    </source>
</evidence>
<dbReference type="PANTHER" id="PTHR45527">
    <property type="entry name" value="NONRIBOSOMAL PEPTIDE SYNTHETASE"/>
    <property type="match status" value="1"/>
</dbReference>
<comment type="caution">
    <text evidence="2">The sequence shown here is derived from an EMBL/GenBank/DDBJ whole genome shotgun (WGS) entry which is preliminary data.</text>
</comment>
<dbReference type="GO" id="GO:0043041">
    <property type="term" value="P:amino acid activation for nonribosomal peptide biosynthetic process"/>
    <property type="evidence" value="ECO:0007669"/>
    <property type="project" value="TreeGrafter"/>
</dbReference>
<dbReference type="Gene3D" id="2.30.38.10">
    <property type="entry name" value="Luciferase, Domain 3"/>
    <property type="match status" value="1"/>
</dbReference>
<dbReference type="InterPro" id="IPR020845">
    <property type="entry name" value="AMP-binding_CS"/>
</dbReference>
<dbReference type="InterPro" id="IPR042099">
    <property type="entry name" value="ANL_N_sf"/>
</dbReference>
<accession>V2Y6U5</accession>
<evidence type="ECO:0000313" key="2">
    <source>
        <dbReference type="EMBL" id="ESL03421.1"/>
    </source>
</evidence>
<dbReference type="PANTHER" id="PTHR45527:SF1">
    <property type="entry name" value="FATTY ACID SYNTHASE"/>
    <property type="match status" value="1"/>
</dbReference>
<dbReference type="STRING" id="592026.GCWU0000282_001411"/>
<name>V2Y6U5_9FIRM</name>